<dbReference type="PROSITE" id="PS51085">
    <property type="entry name" value="2FE2S_FER_2"/>
    <property type="match status" value="1"/>
</dbReference>
<dbReference type="InterPro" id="IPR012675">
    <property type="entry name" value="Beta-grasp_dom_sf"/>
</dbReference>
<dbReference type="Proteomes" id="UP000542125">
    <property type="component" value="Unassembled WGS sequence"/>
</dbReference>
<dbReference type="InterPro" id="IPR006058">
    <property type="entry name" value="2Fe2S_fd_BS"/>
</dbReference>
<dbReference type="CDD" id="cd00207">
    <property type="entry name" value="fer2"/>
    <property type="match status" value="1"/>
</dbReference>
<dbReference type="PROSITE" id="PS00197">
    <property type="entry name" value="2FE2S_FER_1"/>
    <property type="match status" value="1"/>
</dbReference>
<evidence type="ECO:0000256" key="5">
    <source>
        <dbReference type="ARBA" id="ARBA00023014"/>
    </source>
</evidence>
<keyword evidence="8" id="KW-1185">Reference proteome</keyword>
<dbReference type="Gene3D" id="3.10.20.30">
    <property type="match status" value="1"/>
</dbReference>
<dbReference type="GO" id="GO:0016491">
    <property type="term" value="F:oxidoreductase activity"/>
    <property type="evidence" value="ECO:0007669"/>
    <property type="project" value="UniProtKB-KW"/>
</dbReference>
<evidence type="ECO:0000313" key="7">
    <source>
        <dbReference type="EMBL" id="NYE84252.1"/>
    </source>
</evidence>
<name>A0A7Y9IW95_9BURK</name>
<dbReference type="Pfam" id="PF01799">
    <property type="entry name" value="Fer2_2"/>
    <property type="match status" value="1"/>
</dbReference>
<proteinExistence type="predicted"/>
<dbReference type="InterPro" id="IPR036884">
    <property type="entry name" value="2Fe-2S-bd_dom_sf"/>
</dbReference>
<dbReference type="InterPro" id="IPR001041">
    <property type="entry name" value="2Fe-2S_ferredoxin-type"/>
</dbReference>
<dbReference type="AlphaFoldDB" id="A0A7Y9IW95"/>
<dbReference type="RefSeq" id="WP_179587961.1">
    <property type="nucleotide sequence ID" value="NZ_JACBYR010000001.1"/>
</dbReference>
<comment type="caution">
    <text evidence="7">The sequence shown here is derived from an EMBL/GenBank/DDBJ whole genome shotgun (WGS) entry which is preliminary data.</text>
</comment>
<dbReference type="GO" id="GO:0046872">
    <property type="term" value="F:metal ion binding"/>
    <property type="evidence" value="ECO:0007669"/>
    <property type="project" value="UniProtKB-KW"/>
</dbReference>
<evidence type="ECO:0000256" key="3">
    <source>
        <dbReference type="ARBA" id="ARBA00023002"/>
    </source>
</evidence>
<dbReference type="PANTHER" id="PTHR44379:SF8">
    <property type="entry name" value="XANTHINE DEHYDROGENASE IRON-SULFUR-BINDING SUBUNIT XDHC-RELATED"/>
    <property type="match status" value="1"/>
</dbReference>
<protein>
    <submittedName>
        <fullName evidence="7">Aerobic-type carbon monoxide dehydrogenase small subunit (CoxS/CutS family)</fullName>
    </submittedName>
</protein>
<dbReference type="SUPFAM" id="SSF47741">
    <property type="entry name" value="CO dehydrogenase ISP C-domain like"/>
    <property type="match status" value="1"/>
</dbReference>
<dbReference type="EMBL" id="JACBYR010000001">
    <property type="protein sequence ID" value="NYE84252.1"/>
    <property type="molecule type" value="Genomic_DNA"/>
</dbReference>
<evidence type="ECO:0000256" key="1">
    <source>
        <dbReference type="ARBA" id="ARBA00022714"/>
    </source>
</evidence>
<evidence type="ECO:0000313" key="8">
    <source>
        <dbReference type="Proteomes" id="UP000542125"/>
    </source>
</evidence>
<sequence>MTASALIADEPTLRLRCTVNGKLRSHDVPVRMTLADYLRDVLGLTGTHLGCEQGQCGACTVRADGAVVRACLMLAVQAEGMRIDTIEGLNASGELADLQDAFFRHAALQCGFCTAGMLLTADDALRSDPAITRDGVRAALTGNLCRCTGYHAIVDAVVDTAGLRRGAGDANA</sequence>
<keyword evidence="5" id="KW-0411">Iron-sulfur</keyword>
<keyword evidence="3" id="KW-0560">Oxidoreductase</keyword>
<evidence type="ECO:0000256" key="4">
    <source>
        <dbReference type="ARBA" id="ARBA00023004"/>
    </source>
</evidence>
<reference evidence="7 8" key="1">
    <citation type="submission" date="2020-07" db="EMBL/GenBank/DDBJ databases">
        <title>Genomic Encyclopedia of Type Strains, Phase IV (KMG-V): Genome sequencing to study the core and pangenomes of soil and plant-associated prokaryotes.</title>
        <authorList>
            <person name="Whitman W."/>
        </authorList>
    </citation>
    <scope>NUCLEOTIDE SEQUENCE [LARGE SCALE GENOMIC DNA]</scope>
    <source>
        <strain evidence="7 8">SAS40</strain>
    </source>
</reference>
<dbReference type="InterPro" id="IPR036010">
    <property type="entry name" value="2Fe-2S_ferredoxin-like_sf"/>
</dbReference>
<dbReference type="PANTHER" id="PTHR44379">
    <property type="entry name" value="OXIDOREDUCTASE WITH IRON-SULFUR SUBUNIT"/>
    <property type="match status" value="1"/>
</dbReference>
<dbReference type="InterPro" id="IPR002888">
    <property type="entry name" value="2Fe-2S-bd"/>
</dbReference>
<dbReference type="SUPFAM" id="SSF54292">
    <property type="entry name" value="2Fe-2S ferredoxin-like"/>
    <property type="match status" value="1"/>
</dbReference>
<keyword evidence="4" id="KW-0408">Iron</keyword>
<gene>
    <name evidence="7" type="ORF">FHW18_003523</name>
</gene>
<dbReference type="GO" id="GO:0051537">
    <property type="term" value="F:2 iron, 2 sulfur cluster binding"/>
    <property type="evidence" value="ECO:0007669"/>
    <property type="project" value="UniProtKB-KW"/>
</dbReference>
<dbReference type="FunFam" id="3.10.20.30:FF:000020">
    <property type="entry name" value="Xanthine dehydrogenase iron-sulfur subunit"/>
    <property type="match status" value="1"/>
</dbReference>
<accession>A0A7Y9IW95</accession>
<evidence type="ECO:0000259" key="6">
    <source>
        <dbReference type="PROSITE" id="PS51085"/>
    </source>
</evidence>
<keyword evidence="2" id="KW-0479">Metal-binding</keyword>
<organism evidence="7 8">
    <name type="scientific">Pigmentiphaga litoralis</name>
    <dbReference type="NCBI Taxonomy" id="516702"/>
    <lineage>
        <taxon>Bacteria</taxon>
        <taxon>Pseudomonadati</taxon>
        <taxon>Pseudomonadota</taxon>
        <taxon>Betaproteobacteria</taxon>
        <taxon>Burkholderiales</taxon>
        <taxon>Alcaligenaceae</taxon>
        <taxon>Pigmentiphaga</taxon>
    </lineage>
</organism>
<evidence type="ECO:0000256" key="2">
    <source>
        <dbReference type="ARBA" id="ARBA00022723"/>
    </source>
</evidence>
<dbReference type="InterPro" id="IPR051452">
    <property type="entry name" value="Diverse_Oxidoreductases"/>
</dbReference>
<keyword evidence="1" id="KW-0001">2Fe-2S</keyword>
<dbReference type="Pfam" id="PF00111">
    <property type="entry name" value="Fer2"/>
    <property type="match status" value="1"/>
</dbReference>
<feature type="domain" description="2Fe-2S ferredoxin-type" evidence="6">
    <location>
        <begin position="13"/>
        <end position="89"/>
    </location>
</feature>
<dbReference type="Gene3D" id="1.10.150.120">
    <property type="entry name" value="[2Fe-2S]-binding domain"/>
    <property type="match status" value="1"/>
</dbReference>